<evidence type="ECO:0000313" key="1">
    <source>
        <dbReference type="EMBL" id="OCF55757.1"/>
    </source>
</evidence>
<dbReference type="Proteomes" id="UP000092583">
    <property type="component" value="Unassembled WGS sequence"/>
</dbReference>
<protein>
    <submittedName>
        <fullName evidence="1">Uncharacterized protein</fullName>
    </submittedName>
</protein>
<name>A0A1B9IJU1_9TREE</name>
<gene>
    <name evidence="1" type="ORF">L486_06508</name>
</gene>
<dbReference type="OrthoDB" id="10499407at2759"/>
<proteinExistence type="predicted"/>
<dbReference type="EMBL" id="KI669465">
    <property type="protein sequence ID" value="OCF55757.1"/>
    <property type="molecule type" value="Genomic_DNA"/>
</dbReference>
<reference evidence="2" key="2">
    <citation type="submission" date="2013-12" db="EMBL/GenBank/DDBJ databases">
        <title>Evolution of pathogenesis and genome organization in the Tremellales.</title>
        <authorList>
            <person name="Cuomo C."/>
            <person name="Litvintseva A."/>
            <person name="Heitman J."/>
            <person name="Chen Y."/>
            <person name="Sun S."/>
            <person name="Springer D."/>
            <person name="Dromer F."/>
            <person name="Young S."/>
            <person name="Zeng Q."/>
            <person name="Chapman S."/>
            <person name="Gujja S."/>
            <person name="Saif S."/>
            <person name="Birren B."/>
        </authorList>
    </citation>
    <scope>NUCLEOTIDE SEQUENCE [LARGE SCALE GENOMIC DNA]</scope>
    <source>
        <strain evidence="2">CBS 10435</strain>
    </source>
</reference>
<sequence length="391" mass="45333">MGPELLPEIFVHIAQILVEEQKLATLLSLSMTCKDSYDLLVPILYKRINISKCNVQNLFWGILPNAFEKEGPNSSATSKDIGEKMRAQWSLCPDIALSDDDDEDEEDRETYSQSKKCDHIYPSASTNHNKLLYLLQTQHLSISSLPSFPTKTPDKFMRILSKLEILHLTSQFVCDLSKWFNLHTTNPRREHLRRHPFLQFLLLSIPNPIKISIDYPTFTSRTKERFIEKRFGSAEVLRRCGISEESRRRRMEVEWDRFISHDSSLGLIPLPYFYRGAELVFRNVSVQDIPPVRCKAITVIFANTNLRDEDGDGIKIDRRIEQIVDLLEPKNKNLMMAAQQVRNWRFVNAEVSKDKKVEKAVRITSREIDITRVSFSSYSNSLVDLDDTHEL</sequence>
<reference evidence="1 2" key="1">
    <citation type="submission" date="2013-07" db="EMBL/GenBank/DDBJ databases">
        <title>The Genome Sequence of Kwoniella mangroviensis CBS10435.</title>
        <authorList>
            <consortium name="The Broad Institute Genome Sequencing Platform"/>
            <person name="Cuomo C."/>
            <person name="Litvintseva A."/>
            <person name="Chen Y."/>
            <person name="Heitman J."/>
            <person name="Sun S."/>
            <person name="Springer D."/>
            <person name="Dromer F."/>
            <person name="Young S.K."/>
            <person name="Zeng Q."/>
            <person name="Gargeya S."/>
            <person name="Fitzgerald M."/>
            <person name="Abouelleil A."/>
            <person name="Alvarado L."/>
            <person name="Berlin A.M."/>
            <person name="Chapman S.B."/>
            <person name="Dewar J."/>
            <person name="Goldberg J."/>
            <person name="Griggs A."/>
            <person name="Gujja S."/>
            <person name="Hansen M."/>
            <person name="Howarth C."/>
            <person name="Imamovic A."/>
            <person name="Larimer J."/>
            <person name="McCowan C."/>
            <person name="Murphy C."/>
            <person name="Pearson M."/>
            <person name="Priest M."/>
            <person name="Roberts A."/>
            <person name="Saif S."/>
            <person name="Shea T."/>
            <person name="Sykes S."/>
            <person name="Wortman J."/>
            <person name="Nusbaum C."/>
            <person name="Birren B."/>
        </authorList>
    </citation>
    <scope>NUCLEOTIDE SEQUENCE [LARGE SCALE GENOMIC DNA]</scope>
    <source>
        <strain evidence="1 2">CBS 10435</strain>
    </source>
</reference>
<accession>A0A1B9IJU1</accession>
<evidence type="ECO:0000313" key="2">
    <source>
        <dbReference type="Proteomes" id="UP000092583"/>
    </source>
</evidence>
<dbReference type="AlphaFoldDB" id="A0A1B9IJU1"/>
<keyword evidence="2" id="KW-1185">Reference proteome</keyword>
<organism evidence="1 2">
    <name type="scientific">Kwoniella mangroviensis CBS 10435</name>
    <dbReference type="NCBI Taxonomy" id="1331196"/>
    <lineage>
        <taxon>Eukaryota</taxon>
        <taxon>Fungi</taxon>
        <taxon>Dikarya</taxon>
        <taxon>Basidiomycota</taxon>
        <taxon>Agaricomycotina</taxon>
        <taxon>Tremellomycetes</taxon>
        <taxon>Tremellales</taxon>
        <taxon>Cryptococcaceae</taxon>
        <taxon>Kwoniella</taxon>
    </lineage>
</organism>